<protein>
    <recommendedName>
        <fullName evidence="3">DUF982 domain-containing protein</fullName>
    </recommendedName>
</protein>
<comment type="caution">
    <text evidence="1">The sequence shown here is derived from an EMBL/GenBank/DDBJ whole genome shotgun (WGS) entry which is preliminary data.</text>
</comment>
<evidence type="ECO:0008006" key="3">
    <source>
        <dbReference type="Google" id="ProtNLM"/>
    </source>
</evidence>
<organism evidence="1 2">
    <name type="scientific">Rhizobium tubonense</name>
    <dbReference type="NCBI Taxonomy" id="484088"/>
    <lineage>
        <taxon>Bacteria</taxon>
        <taxon>Pseudomonadati</taxon>
        <taxon>Pseudomonadota</taxon>
        <taxon>Alphaproteobacteria</taxon>
        <taxon>Hyphomicrobiales</taxon>
        <taxon>Rhizobiaceae</taxon>
        <taxon>Rhizobium/Agrobacterium group</taxon>
        <taxon>Rhizobium</taxon>
    </lineage>
</organism>
<gene>
    <name evidence="1" type="ORF">CPY51_09140</name>
</gene>
<dbReference type="EMBL" id="PCDP01000029">
    <property type="protein sequence ID" value="PZM14932.1"/>
    <property type="molecule type" value="Genomic_DNA"/>
</dbReference>
<dbReference type="AlphaFoldDB" id="A0A2W4CQQ1"/>
<dbReference type="Proteomes" id="UP000248925">
    <property type="component" value="Unassembled WGS sequence"/>
</dbReference>
<evidence type="ECO:0000313" key="1">
    <source>
        <dbReference type="EMBL" id="PZM14932.1"/>
    </source>
</evidence>
<keyword evidence="2" id="KW-1185">Reference proteome</keyword>
<proteinExistence type="predicted"/>
<evidence type="ECO:0000313" key="2">
    <source>
        <dbReference type="Proteomes" id="UP000248925"/>
    </source>
</evidence>
<dbReference type="InterPro" id="IPR010385">
    <property type="entry name" value="DUF982"/>
</dbReference>
<sequence length="210" mass="22812">MDRDRRTFRPVQILVAGKYRTVNTVTGAGKLLMDRWPREDGPARHKAQMTLLDAFNEEKSPEEVSQALLVAASEAGPSFELEPTAVVGHQALIVVFHQGGGLAGGVGITDVRQKPFSRAQALPAPMPFVFLQPVRLSFDTADTDVAIPTTEIGLMAGSVFAGWPGFAPFVFRCGIFNHKTSNCLVGFRFHGAITLRSGSQGLTRKMWTSL</sequence>
<reference evidence="1 2" key="1">
    <citation type="journal article" date="2018" name="Sci. Rep.">
        <title>Rhizobium tumorigenes sp. nov., a novel plant tumorigenic bacterium isolated from cane gall tumors on thornless blackberry.</title>
        <authorList>
            <person name="Kuzmanovi N."/>
            <person name="Smalla K."/>
            <person name="Gronow S."/>
            <person name="PuBawska J."/>
        </authorList>
    </citation>
    <scope>NUCLEOTIDE SEQUENCE [LARGE SCALE GENOMIC DNA]</scope>
    <source>
        <strain evidence="1 2">CCBAU 85046</strain>
    </source>
</reference>
<name>A0A2W4CQQ1_9HYPH</name>
<dbReference type="OrthoDB" id="8386013at2"/>
<dbReference type="Pfam" id="PF06169">
    <property type="entry name" value="DUF982"/>
    <property type="match status" value="1"/>
</dbReference>
<dbReference type="Gene3D" id="6.10.250.730">
    <property type="match status" value="1"/>
</dbReference>
<accession>A0A2W4CQQ1</accession>